<sequence length="240" mass="26041">MFCRNARHVVAGRDQAVDHAVPCGALADRVNIRIGTEAVSVDRNAAARAKREAALARKFITRTNTGGEDQHVRFEVRAIREYEAVTSLFAVDDFERVLLRVHADAQLFDLLAQHAAAAVVHLHRHQARCEFDHVRVELHVAQCLGALQAKQAAADDDTALGAGAALQHRFQVFDSAVDKAVLAVLAGHRRNKGIGAGCHDQLVIGKDFAARSRDGLVRAVDRGCLAVQLEQQVVAVEETG</sequence>
<accession>A0A254TG07</accession>
<dbReference type="AntiFam" id="ANF00211">
    <property type="entry name" value="Shadow ORF (opposite nasD)"/>
</dbReference>
<gene>
    <name evidence="1" type="ORF">AYR66_12865</name>
</gene>
<comment type="caution">
    <text evidence="1">The sequence shown here is derived from an EMBL/GenBank/DDBJ whole genome shotgun (WGS) entry which is preliminary data.</text>
</comment>
<dbReference type="Proteomes" id="UP000197535">
    <property type="component" value="Unassembled WGS sequence"/>
</dbReference>
<name>A0A254TG07_9BURK</name>
<evidence type="ECO:0000313" key="1">
    <source>
        <dbReference type="EMBL" id="OWW20252.1"/>
    </source>
</evidence>
<protein>
    <submittedName>
        <fullName evidence="1">Uncharacterized protein</fullName>
    </submittedName>
</protein>
<keyword evidence="2" id="KW-1185">Reference proteome</keyword>
<evidence type="ECO:0000313" key="2">
    <source>
        <dbReference type="Proteomes" id="UP000197535"/>
    </source>
</evidence>
<dbReference type="EMBL" id="LSTO01000001">
    <property type="protein sequence ID" value="OWW20252.1"/>
    <property type="molecule type" value="Genomic_DNA"/>
</dbReference>
<reference evidence="1 2" key="1">
    <citation type="submission" date="2016-02" db="EMBL/GenBank/DDBJ databases">
        <authorList>
            <person name="Wen L."/>
            <person name="He K."/>
            <person name="Yang H."/>
        </authorList>
    </citation>
    <scope>NUCLEOTIDE SEQUENCE [LARGE SCALE GENOMIC DNA]</scope>
    <source>
        <strain evidence="1 2">TSA40</strain>
    </source>
</reference>
<proteinExistence type="predicted"/>
<organism evidence="1 2">
    <name type="scientific">Noviherbaspirillum denitrificans</name>
    <dbReference type="NCBI Taxonomy" id="1968433"/>
    <lineage>
        <taxon>Bacteria</taxon>
        <taxon>Pseudomonadati</taxon>
        <taxon>Pseudomonadota</taxon>
        <taxon>Betaproteobacteria</taxon>
        <taxon>Burkholderiales</taxon>
        <taxon>Oxalobacteraceae</taxon>
        <taxon>Noviherbaspirillum</taxon>
    </lineage>
</organism>
<dbReference type="AlphaFoldDB" id="A0A254TG07"/>